<evidence type="ECO:0000256" key="2">
    <source>
        <dbReference type="ARBA" id="ARBA00010961"/>
    </source>
</evidence>
<evidence type="ECO:0000256" key="4">
    <source>
        <dbReference type="ARBA" id="ARBA00023125"/>
    </source>
</evidence>
<evidence type="ECO:0000256" key="5">
    <source>
        <dbReference type="ARBA" id="ARBA00023172"/>
    </source>
</evidence>
<accession>A0A840SBU5</accession>
<comment type="caution">
    <text evidence="8">The sequence shown here is derived from an EMBL/GenBank/DDBJ whole genome shotgun (WGS) entry which is preliminary data.</text>
</comment>
<dbReference type="Pfam" id="PF00872">
    <property type="entry name" value="Transposase_mut"/>
    <property type="match status" value="1"/>
</dbReference>
<keyword evidence="9" id="KW-1185">Reference proteome</keyword>
<comment type="similarity">
    <text evidence="2 6">Belongs to the transposase mutator family.</text>
</comment>
<dbReference type="InterPro" id="IPR001207">
    <property type="entry name" value="Transposase_mutator"/>
</dbReference>
<dbReference type="GO" id="GO:0004803">
    <property type="term" value="F:transposase activity"/>
    <property type="evidence" value="ECO:0007669"/>
    <property type="project" value="UniProtKB-UniRule"/>
</dbReference>
<keyword evidence="6" id="KW-0814">Transposable element</keyword>
<evidence type="ECO:0000256" key="6">
    <source>
        <dbReference type="RuleBase" id="RU365089"/>
    </source>
</evidence>
<organism evidence="8 9">
    <name type="scientific">Treponema rectale</name>
    <dbReference type="NCBI Taxonomy" id="744512"/>
    <lineage>
        <taxon>Bacteria</taxon>
        <taxon>Pseudomonadati</taxon>
        <taxon>Spirochaetota</taxon>
        <taxon>Spirochaetia</taxon>
        <taxon>Spirochaetales</taxon>
        <taxon>Treponemataceae</taxon>
        <taxon>Treponema</taxon>
    </lineage>
</organism>
<dbReference type="PANTHER" id="PTHR33217:SF5">
    <property type="entry name" value="MUTATOR FAMILY TRANSPOSASE"/>
    <property type="match status" value="1"/>
</dbReference>
<dbReference type="AlphaFoldDB" id="A0A840SBU5"/>
<keyword evidence="4 6" id="KW-0238">DNA-binding</keyword>
<feature type="compositionally biased region" description="Polar residues" evidence="7">
    <location>
        <begin position="63"/>
        <end position="77"/>
    </location>
</feature>
<feature type="region of interest" description="Disordered" evidence="7">
    <location>
        <begin position="56"/>
        <end position="77"/>
    </location>
</feature>
<protein>
    <recommendedName>
        <fullName evidence="6">Mutator family transposase</fullName>
    </recommendedName>
</protein>
<reference evidence="8 9" key="1">
    <citation type="submission" date="2020-08" db="EMBL/GenBank/DDBJ databases">
        <title>Genomic Encyclopedia of Type Strains, Phase IV (KMG-IV): sequencing the most valuable type-strain genomes for metagenomic binning, comparative biology and taxonomic classification.</title>
        <authorList>
            <person name="Goeker M."/>
        </authorList>
    </citation>
    <scope>NUCLEOTIDE SEQUENCE [LARGE SCALE GENOMIC DNA]</scope>
    <source>
        <strain evidence="8 9">DSM 103679</strain>
    </source>
</reference>
<keyword evidence="5 6" id="KW-0233">DNA recombination</keyword>
<comment type="function">
    <text evidence="1 6">Required for the transposition of the insertion element.</text>
</comment>
<dbReference type="EMBL" id="JACHFR010000002">
    <property type="protein sequence ID" value="MBB5219237.1"/>
    <property type="molecule type" value="Genomic_DNA"/>
</dbReference>
<name>A0A840SBU5_9SPIR</name>
<evidence type="ECO:0000256" key="7">
    <source>
        <dbReference type="SAM" id="MobiDB-lite"/>
    </source>
</evidence>
<dbReference type="Proteomes" id="UP000578697">
    <property type="component" value="Unassembled WGS sequence"/>
</dbReference>
<keyword evidence="3 6" id="KW-0815">Transposition</keyword>
<evidence type="ECO:0000313" key="8">
    <source>
        <dbReference type="EMBL" id="MBB5219237.1"/>
    </source>
</evidence>
<evidence type="ECO:0000256" key="1">
    <source>
        <dbReference type="ARBA" id="ARBA00002190"/>
    </source>
</evidence>
<dbReference type="GO" id="GO:0003677">
    <property type="term" value="F:DNA binding"/>
    <property type="evidence" value="ECO:0007669"/>
    <property type="project" value="UniProtKB-UniRule"/>
</dbReference>
<dbReference type="GO" id="GO:0006313">
    <property type="term" value="P:DNA transposition"/>
    <property type="evidence" value="ECO:0007669"/>
    <property type="project" value="UniProtKB-UniRule"/>
</dbReference>
<proteinExistence type="inferred from homology"/>
<sequence>MLAKTKEKDIIDQLLDQIDFHGMTAEELAGENGLLKKLTSRFYSKALDAEMDEHLGYKKNDNAGDNSGNSRNGYTTKTVITDDNDTIEVRVPCDTDCELVQQSAVPLNL</sequence>
<evidence type="ECO:0000313" key="9">
    <source>
        <dbReference type="Proteomes" id="UP000578697"/>
    </source>
</evidence>
<gene>
    <name evidence="8" type="ORF">HNP77_001606</name>
</gene>
<dbReference type="PANTHER" id="PTHR33217">
    <property type="entry name" value="TRANSPOSASE FOR INSERTION SEQUENCE ELEMENT IS1081"/>
    <property type="match status" value="1"/>
</dbReference>
<evidence type="ECO:0000256" key="3">
    <source>
        <dbReference type="ARBA" id="ARBA00022578"/>
    </source>
</evidence>